<evidence type="ECO:0000313" key="10">
    <source>
        <dbReference type="Proteomes" id="UP000002748"/>
    </source>
</evidence>
<dbReference type="GO" id="GO:0004660">
    <property type="term" value="F:protein farnesyltransferase activity"/>
    <property type="evidence" value="ECO:0007669"/>
    <property type="project" value="TreeGrafter"/>
</dbReference>
<dbReference type="GO" id="GO:0046872">
    <property type="term" value="F:metal ion binding"/>
    <property type="evidence" value="ECO:0007669"/>
    <property type="project" value="UniProtKB-KW"/>
</dbReference>
<dbReference type="GeneID" id="25990303"/>
<sequence length="534" mass="57752">MTSAYPSVFTLPRVPLPSDGVYTDTLLEQRDTEDRLGDVLADTAPALVPREPATAGGTTVLRKAEHGIFLHSTFYRLPSPYVALDASRPWLMYWTVHSLDLLGIGLDPGTTERAVQTLLKFESPTGGFGGGPGNTHLAHLLPNYAAVCSLAIVGSERSGWPQLVQARQGIYDFFMRMKRPDGGFHVCDGGEIDVRGTYCLLVVATLLDLLTPELLLGVDRALASCQTYEGGFAASAFAFGLDTADADAPRAALAEAHGGYTSCALNSHFLLSSITPPNSPLSSLPGDYPRPIDAESALRWSVMMQGEAGEVGGFRGRTNKLVDGCYGWWVGGGVPVVEELARRQRDKHEPESRIAVLDDDGDGEWTDEPGMQALFNRGELCYEGDVLTSPVALQEYVLLAAQREAGPEPAGGLRDKPGKRPDLYHTCNNLSGLSVAQHQMRHDAAAVQAARDAFDTTAGLPAVQPTTAEGGWSSEEERQRVRREVYANVLGWVEDKSNELVVGGQESRVGVTTPVFNVSQGRLRPFIKYFYGQK</sequence>
<keyword evidence="5" id="KW-0479">Metal-binding</keyword>
<keyword evidence="7" id="KW-0862">Zinc</keyword>
<dbReference type="RefSeq" id="XP_014183315.1">
    <property type="nucleotide sequence ID" value="XM_014327840.1"/>
</dbReference>
<dbReference type="Pfam" id="PF00432">
    <property type="entry name" value="Prenyltrans"/>
    <property type="match status" value="1"/>
</dbReference>
<keyword evidence="6" id="KW-0677">Repeat</keyword>
<dbReference type="OrthoDB" id="10261146at2759"/>
<evidence type="ECO:0000256" key="3">
    <source>
        <dbReference type="ARBA" id="ARBA00022602"/>
    </source>
</evidence>
<proteinExistence type="inferred from homology"/>
<dbReference type="HOGENOM" id="CLU_028946_0_0_1"/>
<dbReference type="Gene3D" id="1.50.10.20">
    <property type="match status" value="1"/>
</dbReference>
<organism evidence="9 10">
    <name type="scientific">Trichosporon asahii var. asahii (strain ATCC 90039 / CBS 2479 / JCM 2466 / KCTC 7840 / NBRC 103889/ NCYC 2677 / UAMH 7654)</name>
    <name type="common">Yeast</name>
    <dbReference type="NCBI Taxonomy" id="1186058"/>
    <lineage>
        <taxon>Eukaryota</taxon>
        <taxon>Fungi</taxon>
        <taxon>Dikarya</taxon>
        <taxon>Basidiomycota</taxon>
        <taxon>Agaricomycotina</taxon>
        <taxon>Tremellomycetes</taxon>
        <taxon>Trichosporonales</taxon>
        <taxon>Trichosporonaceae</taxon>
        <taxon>Trichosporon</taxon>
    </lineage>
</organism>
<dbReference type="AlphaFoldDB" id="J4UJN3"/>
<keyword evidence="4 9" id="KW-0808">Transferase</keyword>
<gene>
    <name evidence="9" type="ORF">A1Q1_06791</name>
</gene>
<evidence type="ECO:0000256" key="6">
    <source>
        <dbReference type="ARBA" id="ARBA00022737"/>
    </source>
</evidence>
<name>J4UJN3_TRIAS</name>
<comment type="similarity">
    <text evidence="2">Belongs to the protein prenyltransferase subunit beta family.</text>
</comment>
<keyword evidence="3" id="KW-0637">Prenyltransferase</keyword>
<evidence type="ECO:0000259" key="8">
    <source>
        <dbReference type="Pfam" id="PF00432"/>
    </source>
</evidence>
<dbReference type="Proteomes" id="UP000002748">
    <property type="component" value="Unassembled WGS sequence"/>
</dbReference>
<dbReference type="SUPFAM" id="SSF48239">
    <property type="entry name" value="Terpenoid cyclases/Protein prenyltransferases"/>
    <property type="match status" value="1"/>
</dbReference>
<dbReference type="InterPro" id="IPR045089">
    <property type="entry name" value="PGGT1B-like"/>
</dbReference>
<evidence type="ECO:0000256" key="4">
    <source>
        <dbReference type="ARBA" id="ARBA00022679"/>
    </source>
</evidence>
<evidence type="ECO:0000256" key="1">
    <source>
        <dbReference type="ARBA" id="ARBA00001947"/>
    </source>
</evidence>
<evidence type="ECO:0000313" key="9">
    <source>
        <dbReference type="EMBL" id="EJT51985.1"/>
    </source>
</evidence>
<dbReference type="PANTHER" id="PTHR11774:SF6">
    <property type="entry name" value="PROTEIN FARNESYLTRANSFERASE SUBUNIT BETA"/>
    <property type="match status" value="1"/>
</dbReference>
<comment type="cofactor">
    <cofactor evidence="1">
        <name>Zn(2+)</name>
        <dbReference type="ChEBI" id="CHEBI:29105"/>
    </cofactor>
</comment>
<evidence type="ECO:0000256" key="7">
    <source>
        <dbReference type="ARBA" id="ARBA00022833"/>
    </source>
</evidence>
<dbReference type="PANTHER" id="PTHR11774">
    <property type="entry name" value="GERANYLGERANYL TRANSFERASE TYPE BETA SUBUNIT"/>
    <property type="match status" value="1"/>
</dbReference>
<protein>
    <submittedName>
        <fullName evidence="9">Protein farnesyltransferase</fullName>
    </submittedName>
</protein>
<comment type="caution">
    <text evidence="9">The sequence shown here is derived from an EMBL/GenBank/DDBJ whole genome shotgun (WGS) entry which is preliminary data.</text>
</comment>
<evidence type="ECO:0000256" key="2">
    <source>
        <dbReference type="ARBA" id="ARBA00010497"/>
    </source>
</evidence>
<evidence type="ECO:0000256" key="5">
    <source>
        <dbReference type="ARBA" id="ARBA00022723"/>
    </source>
</evidence>
<dbReference type="GO" id="GO:0005965">
    <property type="term" value="C:protein farnesyltransferase complex"/>
    <property type="evidence" value="ECO:0007669"/>
    <property type="project" value="TreeGrafter"/>
</dbReference>
<accession>J4UJN3</accession>
<reference evidence="9 10" key="1">
    <citation type="journal article" date="2012" name="Eukaryot. Cell">
        <title>Draft genome sequence of CBS 2479, the standard type strain of Trichosporon asahii.</title>
        <authorList>
            <person name="Yang R.Y."/>
            <person name="Li H.T."/>
            <person name="Zhu H."/>
            <person name="Zhou G.P."/>
            <person name="Wang M."/>
            <person name="Wang L."/>
        </authorList>
    </citation>
    <scope>NUCLEOTIDE SEQUENCE [LARGE SCALE GENOMIC DNA]</scope>
    <source>
        <strain evidence="10">ATCC 90039 / CBS 2479 / JCM 2466 / KCTC 7840 / NCYC 2677 / UAMH 7654</strain>
    </source>
</reference>
<dbReference type="VEuPathDB" id="FungiDB:A1Q1_06791"/>
<dbReference type="KEGG" id="tasa:A1Q1_06791"/>
<dbReference type="EMBL" id="ALBS01000038">
    <property type="protein sequence ID" value="EJT51985.1"/>
    <property type="molecule type" value="Genomic_DNA"/>
</dbReference>
<dbReference type="InterPro" id="IPR001330">
    <property type="entry name" value="Prenyltrans"/>
</dbReference>
<feature type="domain" description="Prenyltransferase alpha-alpha toroid" evidence="8">
    <location>
        <begin position="61"/>
        <end position="446"/>
    </location>
</feature>
<dbReference type="InterPro" id="IPR008930">
    <property type="entry name" value="Terpenoid_cyclase/PrenylTrfase"/>
</dbReference>